<reference evidence="2" key="1">
    <citation type="submission" date="2018-05" db="EMBL/GenBank/DDBJ databases">
        <authorList>
            <person name="Lanie J.A."/>
            <person name="Ng W.-L."/>
            <person name="Kazmierczak K.M."/>
            <person name="Andrzejewski T.M."/>
            <person name="Davidsen T.M."/>
            <person name="Wayne K.J."/>
            <person name="Tettelin H."/>
            <person name="Glass J.I."/>
            <person name="Rusch D."/>
            <person name="Podicherti R."/>
            <person name="Tsui H.-C.T."/>
            <person name="Winkler M.E."/>
        </authorList>
    </citation>
    <scope>NUCLEOTIDE SEQUENCE</scope>
</reference>
<name>A0A381ZU68_9ZZZZ</name>
<feature type="transmembrane region" description="Helical" evidence="1">
    <location>
        <begin position="17"/>
        <end position="35"/>
    </location>
</feature>
<evidence type="ECO:0000313" key="2">
    <source>
        <dbReference type="EMBL" id="SVA92838.1"/>
    </source>
</evidence>
<keyword evidence="1" id="KW-0472">Membrane</keyword>
<organism evidence="2">
    <name type="scientific">marine metagenome</name>
    <dbReference type="NCBI Taxonomy" id="408172"/>
    <lineage>
        <taxon>unclassified sequences</taxon>
        <taxon>metagenomes</taxon>
        <taxon>ecological metagenomes</taxon>
    </lineage>
</organism>
<protein>
    <recommendedName>
        <fullName evidence="3">SxtJ</fullName>
    </recommendedName>
</protein>
<evidence type="ECO:0008006" key="3">
    <source>
        <dbReference type="Google" id="ProtNLM"/>
    </source>
</evidence>
<accession>A0A381ZU68</accession>
<feature type="transmembrane region" description="Helical" evidence="1">
    <location>
        <begin position="42"/>
        <end position="62"/>
    </location>
</feature>
<dbReference type="AlphaFoldDB" id="A0A381ZU68"/>
<sequence length="139" mass="15567">MHAVTEHAEIPIGSERSFAVVFSIVFAFIGFRPLLGDGAVRRWAIVVAVVILLVGLVIPRLLVVPNRLWCRLGIAIGAVMSQVVMAIIFFLVITPTGLTMRLVRRVSTKDRRFPDASKSTYWILRGQEENPMGSMRNQY</sequence>
<dbReference type="InterPro" id="IPR045781">
    <property type="entry name" value="SxtJ"/>
</dbReference>
<gene>
    <name evidence="2" type="ORF">METZ01_LOCUS145692</name>
</gene>
<proteinExistence type="predicted"/>
<keyword evidence="1" id="KW-1133">Transmembrane helix</keyword>
<dbReference type="Pfam" id="PF19588">
    <property type="entry name" value="SxtJ"/>
    <property type="match status" value="1"/>
</dbReference>
<feature type="transmembrane region" description="Helical" evidence="1">
    <location>
        <begin position="74"/>
        <end position="103"/>
    </location>
</feature>
<evidence type="ECO:0000256" key="1">
    <source>
        <dbReference type="SAM" id="Phobius"/>
    </source>
</evidence>
<keyword evidence="1" id="KW-0812">Transmembrane</keyword>
<dbReference type="EMBL" id="UINC01022694">
    <property type="protein sequence ID" value="SVA92838.1"/>
    <property type="molecule type" value="Genomic_DNA"/>
</dbReference>